<reference evidence="3 4" key="1">
    <citation type="journal article" date="2024" name="Commun. Biol.">
        <title>Comparative genomic analysis of thermophilic fungi reveals convergent evolutionary adaptations and gene losses.</title>
        <authorList>
            <person name="Steindorff A.S."/>
            <person name="Aguilar-Pontes M.V."/>
            <person name="Robinson A.J."/>
            <person name="Andreopoulos B."/>
            <person name="LaButti K."/>
            <person name="Kuo A."/>
            <person name="Mondo S."/>
            <person name="Riley R."/>
            <person name="Otillar R."/>
            <person name="Haridas S."/>
            <person name="Lipzen A."/>
            <person name="Grimwood J."/>
            <person name="Schmutz J."/>
            <person name="Clum A."/>
            <person name="Reid I.D."/>
            <person name="Moisan M.C."/>
            <person name="Butler G."/>
            <person name="Nguyen T.T.M."/>
            <person name="Dewar K."/>
            <person name="Conant G."/>
            <person name="Drula E."/>
            <person name="Henrissat B."/>
            <person name="Hansel C."/>
            <person name="Singer S."/>
            <person name="Hutchinson M.I."/>
            <person name="de Vries R.P."/>
            <person name="Natvig D.O."/>
            <person name="Powell A.J."/>
            <person name="Tsang A."/>
            <person name="Grigoriev I.V."/>
        </authorList>
    </citation>
    <scope>NUCLEOTIDE SEQUENCE [LARGE SCALE GENOMIC DNA]</scope>
    <source>
        <strain evidence="3 4">CBS 620.91</strain>
    </source>
</reference>
<feature type="region of interest" description="Disordered" evidence="2">
    <location>
        <begin position="1"/>
        <end position="34"/>
    </location>
</feature>
<dbReference type="PANTHER" id="PTHR43591:SF105">
    <property type="entry name" value="METHYLTRANSFERASE DOMAIN-CONTAINING PROTEIN-RELATED"/>
    <property type="match status" value="1"/>
</dbReference>
<dbReference type="PANTHER" id="PTHR43591">
    <property type="entry name" value="METHYLTRANSFERASE"/>
    <property type="match status" value="1"/>
</dbReference>
<evidence type="ECO:0000313" key="4">
    <source>
        <dbReference type="Proteomes" id="UP001583172"/>
    </source>
</evidence>
<accession>A0ABR3V7K9</accession>
<dbReference type="EMBL" id="JAZGSY010000277">
    <property type="protein sequence ID" value="KAL1837625.1"/>
    <property type="molecule type" value="Genomic_DNA"/>
</dbReference>
<dbReference type="Pfam" id="PF13489">
    <property type="entry name" value="Methyltransf_23"/>
    <property type="match status" value="1"/>
</dbReference>
<feature type="region of interest" description="Disordered" evidence="2">
    <location>
        <begin position="390"/>
        <end position="413"/>
    </location>
</feature>
<comment type="similarity">
    <text evidence="1">Belongs to the methyltransferase superfamily. LaeA methyltransferase family.</text>
</comment>
<dbReference type="CDD" id="cd02440">
    <property type="entry name" value="AdoMet_MTases"/>
    <property type="match status" value="1"/>
</dbReference>
<dbReference type="SUPFAM" id="SSF53335">
    <property type="entry name" value="S-adenosyl-L-methionine-dependent methyltransferases"/>
    <property type="match status" value="1"/>
</dbReference>
<sequence length="413" mass="46068">MMKEAADATGLEIDDSGSGSGRGENDSNDGNMGASRSVYAMSLYPGALRTARQQSPLSSGENGQDGATIDSARTLYAEDFDFVIENGRQYCGDYFMPIDQEEQIRQYTIHETYLRLFNKQLTTVPLDNPRYILDIGTGIGEWAIGMAEKYPRAEVFGTDIAPIQPQQQVPFNVEFHIEDAEDEWIRPADTFDLVHFRNLEGAFSDWSFVYNQAFACIKPGGWIEILDWEDWFADRNYLSFFPEGSAPHALVRAVLRAAEAAGKPRGASHLNPDLLRQAGFVEIRETVYDMGVGARDDANYGQFWLFSIVTGFEAQCLRLLTKHLCWDADDVRRLCREVALETKMVADDPHRTEPFVVKLRVVVGRKPLLGEEPEQVVGLQKTGYGGINGGDARDLSGDESTIGPRTIHSEETA</sequence>
<keyword evidence="4" id="KW-1185">Reference proteome</keyword>
<dbReference type="Proteomes" id="UP001583172">
    <property type="component" value="Unassembled WGS sequence"/>
</dbReference>
<protein>
    <recommendedName>
        <fullName evidence="5">S-adenosyl-L-methionine-dependent methyltransferase</fullName>
    </recommendedName>
</protein>
<comment type="caution">
    <text evidence="3">The sequence shown here is derived from an EMBL/GenBank/DDBJ whole genome shotgun (WGS) entry which is preliminary data.</text>
</comment>
<evidence type="ECO:0008006" key="5">
    <source>
        <dbReference type="Google" id="ProtNLM"/>
    </source>
</evidence>
<evidence type="ECO:0000313" key="3">
    <source>
        <dbReference type="EMBL" id="KAL1837625.1"/>
    </source>
</evidence>
<dbReference type="Gene3D" id="3.40.50.150">
    <property type="entry name" value="Vaccinia Virus protein VP39"/>
    <property type="match status" value="1"/>
</dbReference>
<evidence type="ECO:0000256" key="1">
    <source>
        <dbReference type="ARBA" id="ARBA00038158"/>
    </source>
</evidence>
<proteinExistence type="inferred from homology"/>
<organism evidence="3 4">
    <name type="scientific">Humicola insolens</name>
    <name type="common">Soft-rot fungus</name>
    <dbReference type="NCBI Taxonomy" id="85995"/>
    <lineage>
        <taxon>Eukaryota</taxon>
        <taxon>Fungi</taxon>
        <taxon>Dikarya</taxon>
        <taxon>Ascomycota</taxon>
        <taxon>Pezizomycotina</taxon>
        <taxon>Sordariomycetes</taxon>
        <taxon>Sordariomycetidae</taxon>
        <taxon>Sordariales</taxon>
        <taxon>Chaetomiaceae</taxon>
        <taxon>Mycothermus</taxon>
    </lineage>
</organism>
<gene>
    <name evidence="3" type="ORF">VTJ49DRAFT_3564</name>
</gene>
<name>A0ABR3V7K9_HUMIN</name>
<dbReference type="InterPro" id="IPR029063">
    <property type="entry name" value="SAM-dependent_MTases_sf"/>
</dbReference>
<evidence type="ECO:0000256" key="2">
    <source>
        <dbReference type="SAM" id="MobiDB-lite"/>
    </source>
</evidence>